<reference evidence="1 2" key="1">
    <citation type="submission" date="2018-08" db="EMBL/GenBank/DDBJ databases">
        <title>Draft genome sequences of two Aspergillus turcosus clinical strains isolated from bronchoalveolar lavage fluid: one azole-susceptible and the other azole-resistant.</title>
        <authorList>
            <person name="Parent-Michaud M."/>
            <person name="Dufresne P.J."/>
            <person name="Fournier E."/>
            <person name="Martineau C."/>
            <person name="Moreira S."/>
            <person name="Perkins V."/>
            <person name="De Repentigny L."/>
            <person name="Dufresne S.F."/>
        </authorList>
    </citation>
    <scope>NUCLEOTIDE SEQUENCE [LARGE SCALE GENOMIC DNA]</scope>
    <source>
        <strain evidence="1">HMR AF 1038</strain>
    </source>
</reference>
<protein>
    <submittedName>
        <fullName evidence="1">Uncharacterized protein</fullName>
    </submittedName>
</protein>
<evidence type="ECO:0000313" key="2">
    <source>
        <dbReference type="Proteomes" id="UP000215289"/>
    </source>
</evidence>
<name>A0A229YPQ6_9EURO</name>
<dbReference type="OrthoDB" id="4473674at2759"/>
<dbReference type="AlphaFoldDB" id="A0A229YPQ6"/>
<comment type="caution">
    <text evidence="1">The sequence shown here is derived from an EMBL/GenBank/DDBJ whole genome shotgun (WGS) entry which is preliminary data.</text>
</comment>
<evidence type="ECO:0000313" key="1">
    <source>
        <dbReference type="EMBL" id="RLL95565.1"/>
    </source>
</evidence>
<proteinExistence type="predicted"/>
<dbReference type="EMBL" id="NIDN02000147">
    <property type="protein sequence ID" value="RLL95565.1"/>
    <property type="molecule type" value="Genomic_DNA"/>
</dbReference>
<keyword evidence="2" id="KW-1185">Reference proteome</keyword>
<sequence length="117" mass="13269">MWDFSYLAKRALFSHPPKSKSAEPEKHVLDAESAPIPMHDADQNDLSHDDHAAPMIVCHSWPPMNKNEATTHLAESWGSNLSPAEKQHLLKTYEESFDDYRTVKRALVHTFSKDGVT</sequence>
<gene>
    <name evidence="1" type="ORF">CFD26_105357</name>
</gene>
<organism evidence="1 2">
    <name type="scientific">Aspergillus turcosus</name>
    <dbReference type="NCBI Taxonomy" id="1245748"/>
    <lineage>
        <taxon>Eukaryota</taxon>
        <taxon>Fungi</taxon>
        <taxon>Dikarya</taxon>
        <taxon>Ascomycota</taxon>
        <taxon>Pezizomycotina</taxon>
        <taxon>Eurotiomycetes</taxon>
        <taxon>Eurotiomycetidae</taxon>
        <taxon>Eurotiales</taxon>
        <taxon>Aspergillaceae</taxon>
        <taxon>Aspergillus</taxon>
        <taxon>Aspergillus subgen. Fumigati</taxon>
    </lineage>
</organism>
<dbReference type="Proteomes" id="UP000215289">
    <property type="component" value="Unassembled WGS sequence"/>
</dbReference>
<accession>A0A229YPQ6</accession>